<gene>
    <name evidence="2" type="ORF">BDW42DRAFT_169742</name>
</gene>
<keyword evidence="3" id="KW-1185">Reference proteome</keyword>
<feature type="compositionally biased region" description="Basic and acidic residues" evidence="1">
    <location>
        <begin position="23"/>
        <end position="34"/>
    </location>
</feature>
<organism evidence="2 3">
    <name type="scientific">Aspergillus taichungensis</name>
    <dbReference type="NCBI Taxonomy" id="482145"/>
    <lineage>
        <taxon>Eukaryota</taxon>
        <taxon>Fungi</taxon>
        <taxon>Dikarya</taxon>
        <taxon>Ascomycota</taxon>
        <taxon>Pezizomycotina</taxon>
        <taxon>Eurotiomycetes</taxon>
        <taxon>Eurotiomycetidae</taxon>
        <taxon>Eurotiales</taxon>
        <taxon>Aspergillaceae</taxon>
        <taxon>Aspergillus</taxon>
        <taxon>Aspergillus subgen. Circumdati</taxon>
    </lineage>
</organism>
<feature type="compositionally biased region" description="Low complexity" evidence="1">
    <location>
        <begin position="43"/>
        <end position="60"/>
    </location>
</feature>
<dbReference type="EMBL" id="KZ559541">
    <property type="protein sequence ID" value="PLN80987.1"/>
    <property type="molecule type" value="Genomic_DNA"/>
</dbReference>
<dbReference type="AlphaFoldDB" id="A0A2J5HUF6"/>
<protein>
    <submittedName>
        <fullName evidence="2">Uncharacterized protein</fullName>
    </submittedName>
</protein>
<dbReference type="Proteomes" id="UP000235023">
    <property type="component" value="Unassembled WGS sequence"/>
</dbReference>
<proteinExistence type="predicted"/>
<evidence type="ECO:0000313" key="2">
    <source>
        <dbReference type="EMBL" id="PLN80987.1"/>
    </source>
</evidence>
<feature type="region of interest" description="Disordered" evidence="1">
    <location>
        <begin position="13"/>
        <end position="61"/>
    </location>
</feature>
<sequence length="213" mass="19694">MVKRSGVFFQGVEEPAVSTDGAGGRDPRDSDHRAVTAASGVSRPRAPAAGRTGATPPVGRGVVGTVGGRKAGLGCAGGSAFGDGCGVGLDSEAGGAGGGNGFPAAALVDDLGRGCDGGACGVWGGFKDHCWKLDCAGDGGTGGVATDGLCFTGGWGGIAAGATDAGMRGCGCAGVPVGGRGATPAGTVIAAVGGCDADGAGRGAAAAAWSGAP</sequence>
<reference evidence="3" key="1">
    <citation type="submission" date="2017-12" db="EMBL/GenBank/DDBJ databases">
        <authorList>
            <consortium name="DOE Joint Genome Institute"/>
            <person name="Mondo S.J."/>
            <person name="Kjaerbolling I."/>
            <person name="Vesth T.C."/>
            <person name="Frisvad J.C."/>
            <person name="Nybo J.L."/>
            <person name="Theobald S."/>
            <person name="Kuo A."/>
            <person name="Bowyer P."/>
            <person name="Matsuda Y."/>
            <person name="Lyhne E.K."/>
            <person name="Kogle M.E."/>
            <person name="Clum A."/>
            <person name="Lipzen A."/>
            <person name="Salamov A."/>
            <person name="Ngan C.Y."/>
            <person name="Daum C."/>
            <person name="Chiniquy J."/>
            <person name="Barry K."/>
            <person name="LaButti K."/>
            <person name="Haridas S."/>
            <person name="Simmons B.A."/>
            <person name="Magnuson J.K."/>
            <person name="Mortensen U.H."/>
            <person name="Larsen T.O."/>
            <person name="Grigoriev I.V."/>
            <person name="Baker S.E."/>
            <person name="Andersen M.R."/>
            <person name="Nordberg H.P."/>
            <person name="Cantor M.N."/>
            <person name="Hua S.X."/>
        </authorList>
    </citation>
    <scope>NUCLEOTIDE SEQUENCE [LARGE SCALE GENOMIC DNA]</scope>
    <source>
        <strain evidence="3">IBT 19404</strain>
    </source>
</reference>
<accession>A0A2J5HUF6</accession>
<evidence type="ECO:0000313" key="3">
    <source>
        <dbReference type="Proteomes" id="UP000235023"/>
    </source>
</evidence>
<name>A0A2J5HUF6_9EURO</name>
<evidence type="ECO:0000256" key="1">
    <source>
        <dbReference type="SAM" id="MobiDB-lite"/>
    </source>
</evidence>